<comment type="caution">
    <text evidence="1">The sequence shown here is derived from an EMBL/GenBank/DDBJ whole genome shotgun (WGS) entry which is preliminary data.</text>
</comment>
<evidence type="ECO:0000313" key="1">
    <source>
        <dbReference type="EMBL" id="KZM72711.1"/>
    </source>
</evidence>
<dbReference type="AlphaFoldDB" id="A0A164LSR4"/>
<sequence length="106" mass="11473">MAVSRLDRSGRFRAHRLLRALGWSPGQRLRLRVDGSMTVIVPDRAGVRAVTARGVLALPVAVRRFTGLDDGPVVAVAVPARELMFVVPVGALVSALIERLDNGHDR</sequence>
<gene>
    <name evidence="1" type="ORF">AWN90_28430</name>
</gene>
<dbReference type="OrthoDB" id="3694660at2"/>
<dbReference type="EMBL" id="LWGR01000007">
    <property type="protein sequence ID" value="KZM72711.1"/>
    <property type="molecule type" value="Genomic_DNA"/>
</dbReference>
<dbReference type="RefSeq" id="WP_156674501.1">
    <property type="nucleotide sequence ID" value="NZ_JABMCZ010000005.1"/>
</dbReference>
<evidence type="ECO:0008006" key="3">
    <source>
        <dbReference type="Google" id="ProtNLM"/>
    </source>
</evidence>
<organism evidence="1 2">
    <name type="scientific">Nocardia terpenica</name>
    <dbReference type="NCBI Taxonomy" id="455432"/>
    <lineage>
        <taxon>Bacteria</taxon>
        <taxon>Bacillati</taxon>
        <taxon>Actinomycetota</taxon>
        <taxon>Actinomycetes</taxon>
        <taxon>Mycobacteriales</taxon>
        <taxon>Nocardiaceae</taxon>
        <taxon>Nocardia</taxon>
    </lineage>
</organism>
<proteinExistence type="predicted"/>
<reference evidence="1 2" key="1">
    <citation type="submission" date="2016-04" db="EMBL/GenBank/DDBJ databases">
        <authorList>
            <person name="Evans L.H."/>
            <person name="Alamgir A."/>
            <person name="Owens N."/>
            <person name="Weber N.D."/>
            <person name="Virtaneva K."/>
            <person name="Barbian K."/>
            <person name="Babar A."/>
            <person name="Rosenke K."/>
        </authorList>
    </citation>
    <scope>NUCLEOTIDE SEQUENCE [LARGE SCALE GENOMIC DNA]</scope>
    <source>
        <strain evidence="1 2">IFM 0406</strain>
    </source>
</reference>
<name>A0A164LSR4_9NOCA</name>
<evidence type="ECO:0000313" key="2">
    <source>
        <dbReference type="Proteomes" id="UP000076512"/>
    </source>
</evidence>
<keyword evidence="2" id="KW-1185">Reference proteome</keyword>
<protein>
    <recommendedName>
        <fullName evidence="3">AbrB/MazE/SpoVT family DNA-binding domain-containing protein</fullName>
    </recommendedName>
</protein>
<accession>A0A164LSR4</accession>
<dbReference type="Proteomes" id="UP000076512">
    <property type="component" value="Unassembled WGS sequence"/>
</dbReference>